<dbReference type="SUPFAM" id="SSF53474">
    <property type="entry name" value="alpha/beta-Hydrolases"/>
    <property type="match status" value="1"/>
</dbReference>
<dbReference type="Proteomes" id="UP001501456">
    <property type="component" value="Unassembled WGS sequence"/>
</dbReference>
<accession>A0ABP7H1Y2</accession>
<proteinExistence type="predicted"/>
<dbReference type="PANTHER" id="PTHR43689">
    <property type="entry name" value="HYDROLASE"/>
    <property type="match status" value="1"/>
</dbReference>
<keyword evidence="3" id="KW-1185">Reference proteome</keyword>
<gene>
    <name evidence="2" type="ORF">GCM10022271_12570</name>
</gene>
<organism evidence="2 3">
    <name type="scientific">Corallibacter vietnamensis</name>
    <dbReference type="NCBI Taxonomy" id="904130"/>
    <lineage>
        <taxon>Bacteria</taxon>
        <taxon>Pseudomonadati</taxon>
        <taxon>Bacteroidota</taxon>
        <taxon>Flavobacteriia</taxon>
        <taxon>Flavobacteriales</taxon>
        <taxon>Flavobacteriaceae</taxon>
        <taxon>Corallibacter</taxon>
    </lineage>
</organism>
<dbReference type="RefSeq" id="WP_344728444.1">
    <property type="nucleotide sequence ID" value="NZ_BAABBI010000001.1"/>
</dbReference>
<reference evidence="3" key="1">
    <citation type="journal article" date="2019" name="Int. J. Syst. Evol. Microbiol.">
        <title>The Global Catalogue of Microorganisms (GCM) 10K type strain sequencing project: providing services to taxonomists for standard genome sequencing and annotation.</title>
        <authorList>
            <consortium name="The Broad Institute Genomics Platform"/>
            <consortium name="The Broad Institute Genome Sequencing Center for Infectious Disease"/>
            <person name="Wu L."/>
            <person name="Ma J."/>
        </authorList>
    </citation>
    <scope>NUCLEOTIDE SEQUENCE [LARGE SCALE GENOMIC DNA]</scope>
    <source>
        <strain evidence="3">JCM 17525</strain>
    </source>
</reference>
<dbReference type="InterPro" id="IPR029058">
    <property type="entry name" value="AB_hydrolase_fold"/>
</dbReference>
<dbReference type="PANTHER" id="PTHR43689:SF8">
    <property type="entry name" value="ALPHA_BETA-HYDROLASES SUPERFAMILY PROTEIN"/>
    <property type="match status" value="1"/>
</dbReference>
<dbReference type="Pfam" id="PF00561">
    <property type="entry name" value="Abhydrolase_1"/>
    <property type="match status" value="1"/>
</dbReference>
<evidence type="ECO:0000313" key="3">
    <source>
        <dbReference type="Proteomes" id="UP001501456"/>
    </source>
</evidence>
<comment type="caution">
    <text evidence="2">The sequence shown here is derived from an EMBL/GenBank/DDBJ whole genome shotgun (WGS) entry which is preliminary data.</text>
</comment>
<name>A0ABP7H1Y2_9FLAO</name>
<dbReference type="GO" id="GO:0016787">
    <property type="term" value="F:hydrolase activity"/>
    <property type="evidence" value="ECO:0007669"/>
    <property type="project" value="UniProtKB-KW"/>
</dbReference>
<keyword evidence="2" id="KW-0378">Hydrolase</keyword>
<dbReference type="InterPro" id="IPR000073">
    <property type="entry name" value="AB_hydrolase_1"/>
</dbReference>
<feature type="domain" description="AB hydrolase-1" evidence="1">
    <location>
        <begin position="71"/>
        <end position="171"/>
    </location>
</feature>
<protein>
    <submittedName>
        <fullName evidence="2">Alpha/beta fold hydrolase</fullName>
    </submittedName>
</protein>
<evidence type="ECO:0000313" key="2">
    <source>
        <dbReference type="EMBL" id="GAA3781765.1"/>
    </source>
</evidence>
<dbReference type="Gene3D" id="3.40.50.1820">
    <property type="entry name" value="alpha/beta hydrolase"/>
    <property type="match status" value="1"/>
</dbReference>
<sequence>MITHKLIGFSINTLSLVSPKLSARIALFLFTKPMRGKVSEKQADFLDTAFKDELTYNNSSIMTYRWLGNKPTILLVHGWESNSARWKDLILNLKKVGHNIVALDAPAHGYSGGDRFNALLYSEFINVVAKRYNPEIIIGHSVGGMASVFYQHKYQNSSIKKLILLGAPSEFKDVLKRYTNMLGYNKRTINSINSTIVKRFGASPEKFSTASSIKKITQQGLIIHDEDDKIIPYNDALLIKRYFKNSTLITTKGLGHSLKGDVVANHIYSFLAS</sequence>
<dbReference type="EMBL" id="BAABBI010000001">
    <property type="protein sequence ID" value="GAA3781765.1"/>
    <property type="molecule type" value="Genomic_DNA"/>
</dbReference>
<evidence type="ECO:0000259" key="1">
    <source>
        <dbReference type="Pfam" id="PF00561"/>
    </source>
</evidence>